<dbReference type="EMBL" id="JAJEQN010000043">
    <property type="protein sequence ID" value="MCC2222651.1"/>
    <property type="molecule type" value="Genomic_DNA"/>
</dbReference>
<comment type="caution">
    <text evidence="1">The sequence shown here is derived from an EMBL/GenBank/DDBJ whole genome shotgun (WGS) entry which is preliminary data.</text>
</comment>
<dbReference type="InterPro" id="IPR036390">
    <property type="entry name" value="WH_DNA-bd_sf"/>
</dbReference>
<evidence type="ECO:0000313" key="1">
    <source>
        <dbReference type="EMBL" id="MCC2222651.1"/>
    </source>
</evidence>
<proteinExistence type="predicted"/>
<sequence length="89" mass="10103">MENDCIPVNRKILYNDSLNCKEKIALIILLDTEAGSISYDHLAKKMDVTKPTAIATIKSLKDKGFLKCNLKQNRKQNGRTVTNQYFVTI</sequence>
<dbReference type="InterPro" id="IPR036388">
    <property type="entry name" value="WH-like_DNA-bd_sf"/>
</dbReference>
<dbReference type="AlphaFoldDB" id="A0AAE3E7N0"/>
<evidence type="ECO:0000313" key="2">
    <source>
        <dbReference type="Proteomes" id="UP001198200"/>
    </source>
</evidence>
<dbReference type="Gene3D" id="1.10.10.10">
    <property type="entry name" value="Winged helix-like DNA-binding domain superfamily/Winged helix DNA-binding domain"/>
    <property type="match status" value="1"/>
</dbReference>
<accession>A0AAE3E7N0</accession>
<dbReference type="SUPFAM" id="SSF46785">
    <property type="entry name" value="Winged helix' DNA-binding domain"/>
    <property type="match status" value="1"/>
</dbReference>
<dbReference type="Proteomes" id="UP001198200">
    <property type="component" value="Unassembled WGS sequence"/>
</dbReference>
<protein>
    <submittedName>
        <fullName evidence="1">HTH domain-containing protein</fullName>
    </submittedName>
</protein>
<organism evidence="1 2">
    <name type="scientific">Anthropogastromicrobium aceti</name>
    <dbReference type="NCBI Taxonomy" id="2981768"/>
    <lineage>
        <taxon>Bacteria</taxon>
        <taxon>Bacillati</taxon>
        <taxon>Bacillota</taxon>
        <taxon>Clostridia</taxon>
        <taxon>Lachnospirales</taxon>
        <taxon>Lachnospiraceae</taxon>
        <taxon>Anthropogastromicrobium</taxon>
    </lineage>
</organism>
<name>A0AAE3E7N0_9FIRM</name>
<reference evidence="1 2" key="1">
    <citation type="submission" date="2021-10" db="EMBL/GenBank/DDBJ databases">
        <title>Anaerobic single-cell dispensing facilitates the cultivation of human gut bacteria.</title>
        <authorList>
            <person name="Afrizal A."/>
        </authorList>
    </citation>
    <scope>NUCLEOTIDE SEQUENCE [LARGE SCALE GENOMIC DNA]</scope>
    <source>
        <strain evidence="1 2">CLA-AA-H224</strain>
    </source>
</reference>
<keyword evidence="2" id="KW-1185">Reference proteome</keyword>
<gene>
    <name evidence="1" type="ORF">LKD48_13640</name>
</gene>